<dbReference type="CDD" id="cd17324">
    <property type="entry name" value="MFS_NepI_like"/>
    <property type="match status" value="1"/>
</dbReference>
<gene>
    <name evidence="8" type="ORF">BD833_101330</name>
</gene>
<dbReference type="AlphaFoldDB" id="A0A5S5D771"/>
<dbReference type="GO" id="GO:0005886">
    <property type="term" value="C:plasma membrane"/>
    <property type="evidence" value="ECO:0007669"/>
    <property type="project" value="UniProtKB-SubCell"/>
</dbReference>
<dbReference type="InterPro" id="IPR020846">
    <property type="entry name" value="MFS_dom"/>
</dbReference>
<keyword evidence="4 6" id="KW-1133">Transmembrane helix</keyword>
<keyword evidence="2" id="KW-1003">Cell membrane</keyword>
<feature type="transmembrane region" description="Helical" evidence="6">
    <location>
        <begin position="107"/>
        <end position="128"/>
    </location>
</feature>
<evidence type="ECO:0000256" key="1">
    <source>
        <dbReference type="ARBA" id="ARBA00004651"/>
    </source>
</evidence>
<comment type="subcellular location">
    <subcellularLocation>
        <location evidence="1">Cell membrane</location>
        <topology evidence="1">Multi-pass membrane protein</topology>
    </subcellularLocation>
</comment>
<dbReference type="InterPro" id="IPR011701">
    <property type="entry name" value="MFS"/>
</dbReference>
<evidence type="ECO:0000256" key="3">
    <source>
        <dbReference type="ARBA" id="ARBA00022692"/>
    </source>
</evidence>
<feature type="transmembrane region" description="Helical" evidence="6">
    <location>
        <begin position="249"/>
        <end position="270"/>
    </location>
</feature>
<comment type="caution">
    <text evidence="8">The sequence shown here is derived from an EMBL/GenBank/DDBJ whole genome shotgun (WGS) entry which is preliminary data.</text>
</comment>
<feature type="transmembrane region" description="Helical" evidence="6">
    <location>
        <begin position="12"/>
        <end position="38"/>
    </location>
</feature>
<dbReference type="Proteomes" id="UP000322499">
    <property type="component" value="Unassembled WGS sequence"/>
</dbReference>
<evidence type="ECO:0000256" key="5">
    <source>
        <dbReference type="ARBA" id="ARBA00023136"/>
    </source>
</evidence>
<keyword evidence="3 6" id="KW-0812">Transmembrane</keyword>
<feature type="transmembrane region" description="Helical" evidence="6">
    <location>
        <begin position="172"/>
        <end position="193"/>
    </location>
</feature>
<dbReference type="SUPFAM" id="SSF103473">
    <property type="entry name" value="MFS general substrate transporter"/>
    <property type="match status" value="1"/>
</dbReference>
<name>A0A5S5D771_9ACTN</name>
<evidence type="ECO:0000313" key="9">
    <source>
        <dbReference type="Proteomes" id="UP000322499"/>
    </source>
</evidence>
<dbReference type="PANTHER" id="PTHR43124:SF10">
    <property type="entry name" value="PURINE EFFLUX PUMP PBUE"/>
    <property type="match status" value="1"/>
</dbReference>
<dbReference type="EMBL" id="VNHW01000001">
    <property type="protein sequence ID" value="TYP90612.1"/>
    <property type="molecule type" value="Genomic_DNA"/>
</dbReference>
<keyword evidence="9" id="KW-1185">Reference proteome</keyword>
<feature type="transmembrane region" description="Helical" evidence="6">
    <location>
        <begin position="82"/>
        <end position="101"/>
    </location>
</feature>
<feature type="transmembrane region" description="Helical" evidence="6">
    <location>
        <begin position="140"/>
        <end position="166"/>
    </location>
</feature>
<evidence type="ECO:0000256" key="4">
    <source>
        <dbReference type="ARBA" id="ARBA00022989"/>
    </source>
</evidence>
<accession>A0A5S5D771</accession>
<feature type="transmembrane region" description="Helical" evidence="6">
    <location>
        <begin position="290"/>
        <end position="315"/>
    </location>
</feature>
<evidence type="ECO:0000313" key="8">
    <source>
        <dbReference type="EMBL" id="TYP90612.1"/>
    </source>
</evidence>
<dbReference type="InterPro" id="IPR036259">
    <property type="entry name" value="MFS_trans_sf"/>
</dbReference>
<evidence type="ECO:0000256" key="2">
    <source>
        <dbReference type="ARBA" id="ARBA00022475"/>
    </source>
</evidence>
<keyword evidence="5 6" id="KW-0472">Membrane</keyword>
<reference evidence="8 9" key="1">
    <citation type="submission" date="2019-07" db="EMBL/GenBank/DDBJ databases">
        <title>Genomic Encyclopedia of Archaeal and Bacterial Type Strains, Phase II (KMG-II): from individual species to whole genera.</title>
        <authorList>
            <person name="Goeker M."/>
        </authorList>
    </citation>
    <scope>NUCLEOTIDE SEQUENCE [LARGE SCALE GENOMIC DNA]</scope>
    <source>
        <strain evidence="8 9">DSM 46842</strain>
    </source>
</reference>
<protein>
    <submittedName>
        <fullName evidence="8">DHA1 family inner membrane transport protein</fullName>
    </submittedName>
</protein>
<dbReference type="Pfam" id="PF07690">
    <property type="entry name" value="MFS_1"/>
    <property type="match status" value="1"/>
</dbReference>
<dbReference type="InterPro" id="IPR050189">
    <property type="entry name" value="MFS_Efflux_Transporters"/>
</dbReference>
<feature type="transmembrane region" description="Helical" evidence="6">
    <location>
        <begin position="335"/>
        <end position="359"/>
    </location>
</feature>
<proteinExistence type="predicted"/>
<feature type="transmembrane region" description="Helical" evidence="6">
    <location>
        <begin position="366"/>
        <end position="384"/>
    </location>
</feature>
<feature type="domain" description="Major facilitator superfamily (MFS) profile" evidence="7">
    <location>
        <begin position="16"/>
        <end position="393"/>
    </location>
</feature>
<organism evidence="8 9">
    <name type="scientific">Blastococcus xanthinilyticus</name>
    <dbReference type="NCBI Taxonomy" id="1564164"/>
    <lineage>
        <taxon>Bacteria</taxon>
        <taxon>Bacillati</taxon>
        <taxon>Actinomycetota</taxon>
        <taxon>Actinomycetes</taxon>
        <taxon>Geodermatophilales</taxon>
        <taxon>Geodermatophilaceae</taxon>
        <taxon>Blastococcus</taxon>
    </lineage>
</organism>
<evidence type="ECO:0000256" key="6">
    <source>
        <dbReference type="SAM" id="Phobius"/>
    </source>
</evidence>
<sequence>MPITTAPPRDHRIAVVLAVLFSGAFVMGCAEMLVVGMLDLIAADLAVPVSAAGALVTANALGLAIGGPLLTFLTIRLDRRTVLLGALLVFVLANLLPALAAGYPVFMAARVLIGAVQGLFIAAAFVTATSVVPPERIGRAMAVVVSGFAMSSAFGLPVGTLLGQAVGWRGSFGAVVVVGVVVLALALVVLPAVPTPRDSRGAGQARYAFAPRVLAVLALSSVIFVAIQSALTYLVPFLDRVTGVSGPQVSLFLLAYGAATAIGSFAGGRFADANAARSLVVGSTGVTASLLALLLLGGNGLLVFVAVFAVGLFGMGMAPSMQFRVTSLAGPGGPLASALPASAVNAGIAVGSLAGGAAIEVAGVRAAVLTGAVVAALAIAGAWLTRGLVPPAGTAGAVEDADFSPPAPAQPAEER</sequence>
<feature type="transmembrane region" description="Helical" evidence="6">
    <location>
        <begin position="50"/>
        <end position="75"/>
    </location>
</feature>
<dbReference type="GO" id="GO:0022857">
    <property type="term" value="F:transmembrane transporter activity"/>
    <property type="evidence" value="ECO:0007669"/>
    <property type="project" value="InterPro"/>
</dbReference>
<evidence type="ECO:0000259" key="7">
    <source>
        <dbReference type="PROSITE" id="PS50850"/>
    </source>
</evidence>
<dbReference type="Gene3D" id="1.20.1250.20">
    <property type="entry name" value="MFS general substrate transporter like domains"/>
    <property type="match status" value="2"/>
</dbReference>
<dbReference type="PANTHER" id="PTHR43124">
    <property type="entry name" value="PURINE EFFLUX PUMP PBUE"/>
    <property type="match status" value="1"/>
</dbReference>
<feature type="transmembrane region" description="Helical" evidence="6">
    <location>
        <begin position="213"/>
        <end position="237"/>
    </location>
</feature>
<dbReference type="PROSITE" id="PS50850">
    <property type="entry name" value="MFS"/>
    <property type="match status" value="1"/>
</dbReference>
<dbReference type="RefSeq" id="WP_166531369.1">
    <property type="nucleotide sequence ID" value="NZ_VNHW01000001.1"/>
</dbReference>